<proteinExistence type="inferred from homology"/>
<evidence type="ECO:0000256" key="7">
    <source>
        <dbReference type="RuleBase" id="RU004453"/>
    </source>
</evidence>
<dbReference type="SUPFAM" id="SSF51445">
    <property type="entry name" value="(Trans)glycosidases"/>
    <property type="match status" value="1"/>
</dbReference>
<dbReference type="PANTHER" id="PTHR11177:SF317">
    <property type="entry name" value="CHITINASE 12-RELATED"/>
    <property type="match status" value="1"/>
</dbReference>
<keyword evidence="4" id="KW-0119">Carbohydrate metabolism</keyword>
<comment type="caution">
    <text evidence="9">The sequence shown here is derived from an EMBL/GenBank/DDBJ whole genome shotgun (WGS) entry which is preliminary data.</text>
</comment>
<dbReference type="EC" id="3.2.1.14" evidence="2"/>
<name>A0A117MQ29_9ACTN</name>
<dbReference type="CDD" id="cd06548">
    <property type="entry name" value="GH18_chitinase"/>
    <property type="match status" value="1"/>
</dbReference>
<organism evidence="9 10">
    <name type="scientific">Actinoplanes awajinensis subsp. mycoplanecinus</name>
    <dbReference type="NCBI Taxonomy" id="135947"/>
    <lineage>
        <taxon>Bacteria</taxon>
        <taxon>Bacillati</taxon>
        <taxon>Actinomycetota</taxon>
        <taxon>Actinomycetes</taxon>
        <taxon>Micromonosporales</taxon>
        <taxon>Micromonosporaceae</taxon>
        <taxon>Actinoplanes</taxon>
    </lineage>
</organism>
<evidence type="ECO:0000256" key="3">
    <source>
        <dbReference type="ARBA" id="ARBA00022801"/>
    </source>
</evidence>
<comment type="similarity">
    <text evidence="7">Belongs to the glycosyl hydrolase 18 family.</text>
</comment>
<dbReference type="InterPro" id="IPR017853">
    <property type="entry name" value="GH"/>
</dbReference>
<feature type="domain" description="GH18" evidence="8">
    <location>
        <begin position="18"/>
        <end position="437"/>
    </location>
</feature>
<evidence type="ECO:0000313" key="9">
    <source>
        <dbReference type="EMBL" id="KUL29575.1"/>
    </source>
</evidence>
<evidence type="ECO:0000259" key="8">
    <source>
        <dbReference type="PROSITE" id="PS51910"/>
    </source>
</evidence>
<dbReference type="InterPro" id="IPR011583">
    <property type="entry name" value="Chitinase_II/V-like_cat"/>
</dbReference>
<keyword evidence="3 6" id="KW-0378">Hydrolase</keyword>
<evidence type="ECO:0000256" key="4">
    <source>
        <dbReference type="ARBA" id="ARBA00023024"/>
    </source>
</evidence>
<dbReference type="InterPro" id="IPR029070">
    <property type="entry name" value="Chitinase_insertion_sf"/>
</dbReference>
<sequence>MLGVDKTAETPPDPGAPAQRIAYYPSWSVYGNALYPKTLDTNGTAARLTTLMYAFANIDPVNLTCMAVNKPGSSDDTDTTGNDGAGDAWADYQMSYTAENSVDGVADQWGQSLKGNFNQLRKLKAKYPNLKVLVSIGGWTYSKYFSDAAATAASRKKFVTSCVDMFILGNLPQLGDDPAGGTGAAAGVFDGIDLDWEFPATEARPGNHYGPQDTANFTALLAEFRSQLDALGGAHRSLTAAVPAGPDAIANLQLSQLGSYLDLANVMSYDMHGAWETAGPTNFNAPLYDSPASPSAGGRMTADDAVTAYLAGGFPAGKLTLGVPFYARGWTGVPAGDTFGLYQPVTGPTAAFPFSQQEGVAMYKELLAAGKLTNPHYDPVSTSAWVHDGTNFFSVETPLSLAGKRRYIKANGLAGVMMYSLESDDASATLLKAATGL</sequence>
<keyword evidence="4" id="KW-0146">Chitin degradation</keyword>
<dbReference type="GO" id="GO:0008843">
    <property type="term" value="F:endochitinase activity"/>
    <property type="evidence" value="ECO:0007669"/>
    <property type="project" value="UniProtKB-EC"/>
</dbReference>
<dbReference type="PROSITE" id="PS01095">
    <property type="entry name" value="GH18_1"/>
    <property type="match status" value="1"/>
</dbReference>
<evidence type="ECO:0000256" key="5">
    <source>
        <dbReference type="ARBA" id="ARBA00023295"/>
    </source>
</evidence>
<protein>
    <recommendedName>
        <fullName evidence="2">chitinase</fullName>
        <ecNumber evidence="2">3.2.1.14</ecNumber>
    </recommendedName>
</protein>
<dbReference type="RefSeq" id="WP_067697047.1">
    <property type="nucleotide sequence ID" value="NZ_LLZH01000277.1"/>
</dbReference>
<dbReference type="SUPFAM" id="SSF54556">
    <property type="entry name" value="Chitinase insertion domain"/>
    <property type="match status" value="1"/>
</dbReference>
<keyword evidence="4" id="KW-0624">Polysaccharide degradation</keyword>
<comment type="catalytic activity">
    <reaction evidence="1">
        <text>Random endo-hydrolysis of N-acetyl-beta-D-glucosaminide (1-&gt;4)-beta-linkages in chitin and chitodextrins.</text>
        <dbReference type="EC" id="3.2.1.14"/>
    </reaction>
</comment>
<dbReference type="GO" id="GO:0005975">
    <property type="term" value="P:carbohydrate metabolic process"/>
    <property type="evidence" value="ECO:0007669"/>
    <property type="project" value="InterPro"/>
</dbReference>
<dbReference type="PROSITE" id="PS51910">
    <property type="entry name" value="GH18_2"/>
    <property type="match status" value="1"/>
</dbReference>
<dbReference type="InterPro" id="IPR001223">
    <property type="entry name" value="Glyco_hydro18_cat"/>
</dbReference>
<dbReference type="SMART" id="SM00636">
    <property type="entry name" value="Glyco_18"/>
    <property type="match status" value="1"/>
</dbReference>
<dbReference type="Proteomes" id="UP000053244">
    <property type="component" value="Unassembled WGS sequence"/>
</dbReference>
<dbReference type="EMBL" id="LLZH01000277">
    <property type="protein sequence ID" value="KUL29575.1"/>
    <property type="molecule type" value="Genomic_DNA"/>
</dbReference>
<dbReference type="AlphaFoldDB" id="A0A117MQ29"/>
<dbReference type="InterPro" id="IPR050314">
    <property type="entry name" value="Glycosyl_Hydrlase_18"/>
</dbReference>
<evidence type="ECO:0000313" key="10">
    <source>
        <dbReference type="Proteomes" id="UP000053244"/>
    </source>
</evidence>
<keyword evidence="10" id="KW-1185">Reference proteome</keyword>
<dbReference type="Gene3D" id="3.20.20.80">
    <property type="entry name" value="Glycosidases"/>
    <property type="match status" value="1"/>
</dbReference>
<reference evidence="9 10" key="1">
    <citation type="submission" date="2015-10" db="EMBL/GenBank/DDBJ databases">
        <authorList>
            <person name="Gilbert D.G."/>
        </authorList>
    </citation>
    <scope>NUCLEOTIDE SEQUENCE [LARGE SCALE GENOMIC DNA]</scope>
    <source>
        <strain evidence="9 10">NRRL B-16712</strain>
    </source>
</reference>
<dbReference type="Gene3D" id="3.10.50.10">
    <property type="match status" value="1"/>
</dbReference>
<dbReference type="GO" id="GO:0006032">
    <property type="term" value="P:chitin catabolic process"/>
    <property type="evidence" value="ECO:0007669"/>
    <property type="project" value="UniProtKB-KW"/>
</dbReference>
<evidence type="ECO:0000256" key="2">
    <source>
        <dbReference type="ARBA" id="ARBA00012729"/>
    </source>
</evidence>
<dbReference type="InterPro" id="IPR001579">
    <property type="entry name" value="Glyco_hydro_18_chit_AS"/>
</dbReference>
<evidence type="ECO:0000256" key="6">
    <source>
        <dbReference type="RuleBase" id="RU000489"/>
    </source>
</evidence>
<evidence type="ECO:0000256" key="1">
    <source>
        <dbReference type="ARBA" id="ARBA00000822"/>
    </source>
</evidence>
<keyword evidence="5 6" id="KW-0326">Glycosidase</keyword>
<dbReference type="OrthoDB" id="9775889at2"/>
<dbReference type="GO" id="GO:0008061">
    <property type="term" value="F:chitin binding"/>
    <property type="evidence" value="ECO:0007669"/>
    <property type="project" value="InterPro"/>
</dbReference>
<gene>
    <name evidence="9" type="ORF">ADL15_27020</name>
</gene>
<dbReference type="PANTHER" id="PTHR11177">
    <property type="entry name" value="CHITINASE"/>
    <property type="match status" value="1"/>
</dbReference>
<dbReference type="Pfam" id="PF00704">
    <property type="entry name" value="Glyco_hydro_18"/>
    <property type="match status" value="1"/>
</dbReference>
<accession>A0A117MQ29</accession>